<dbReference type="PROSITE" id="PS50937">
    <property type="entry name" value="HTH_MERR_2"/>
    <property type="match status" value="1"/>
</dbReference>
<feature type="domain" description="Response regulatory" evidence="4">
    <location>
        <begin position="87"/>
        <end position="205"/>
    </location>
</feature>
<dbReference type="InterPro" id="IPR011006">
    <property type="entry name" value="CheY-like_superfamily"/>
</dbReference>
<evidence type="ECO:0000313" key="6">
    <source>
        <dbReference type="EMBL" id="SDE02048.1"/>
    </source>
</evidence>
<dbReference type="RefSeq" id="WP_176764234.1">
    <property type="nucleotide sequence ID" value="NZ_FNAG01000014.1"/>
</dbReference>
<dbReference type="Pfam" id="PF00072">
    <property type="entry name" value="Response_reg"/>
    <property type="match status" value="1"/>
</dbReference>
<dbReference type="Gene3D" id="3.40.50.2300">
    <property type="match status" value="1"/>
</dbReference>
<dbReference type="PANTHER" id="PTHR44591">
    <property type="entry name" value="STRESS RESPONSE REGULATOR PROTEIN 1"/>
    <property type="match status" value="1"/>
</dbReference>
<dbReference type="InterPro" id="IPR001789">
    <property type="entry name" value="Sig_transdc_resp-reg_receiver"/>
</dbReference>
<dbReference type="NCBIfam" id="TIGR01764">
    <property type="entry name" value="excise"/>
    <property type="match status" value="1"/>
</dbReference>
<evidence type="ECO:0000313" key="7">
    <source>
        <dbReference type="Proteomes" id="UP000199603"/>
    </source>
</evidence>
<protein>
    <submittedName>
        <fullName evidence="6">DNA binding domain-containing protein, excisionase family</fullName>
    </submittedName>
</protein>
<dbReference type="PROSITE" id="PS50110">
    <property type="entry name" value="RESPONSE_REGULATORY"/>
    <property type="match status" value="1"/>
</dbReference>
<dbReference type="SMART" id="SM00448">
    <property type="entry name" value="REC"/>
    <property type="match status" value="1"/>
</dbReference>
<dbReference type="CDD" id="cd00156">
    <property type="entry name" value="REC"/>
    <property type="match status" value="1"/>
</dbReference>
<dbReference type="GO" id="GO:0000160">
    <property type="term" value="P:phosphorelay signal transduction system"/>
    <property type="evidence" value="ECO:0007669"/>
    <property type="project" value="InterPro"/>
</dbReference>
<dbReference type="AlphaFoldDB" id="A0A1G6ZHB3"/>
<dbReference type="InterPro" id="IPR010093">
    <property type="entry name" value="SinI_DNA-bd"/>
</dbReference>
<feature type="compositionally biased region" description="Polar residues" evidence="3">
    <location>
        <begin position="59"/>
        <end position="72"/>
    </location>
</feature>
<dbReference type="CDD" id="cd04762">
    <property type="entry name" value="HTH_MerR-trunc"/>
    <property type="match status" value="1"/>
</dbReference>
<dbReference type="STRING" id="265719.SAMN04488509_1148"/>
<dbReference type="Gene3D" id="1.10.1660.10">
    <property type="match status" value="1"/>
</dbReference>
<dbReference type="InterPro" id="IPR050595">
    <property type="entry name" value="Bact_response_regulator"/>
</dbReference>
<dbReference type="InterPro" id="IPR000551">
    <property type="entry name" value="MerR-type_HTH_dom"/>
</dbReference>
<dbReference type="Proteomes" id="UP000199603">
    <property type="component" value="Unassembled WGS sequence"/>
</dbReference>
<evidence type="ECO:0000259" key="4">
    <source>
        <dbReference type="PROSITE" id="PS50110"/>
    </source>
</evidence>
<dbReference type="Pfam" id="PF12728">
    <property type="entry name" value="HTH_17"/>
    <property type="match status" value="1"/>
</dbReference>
<gene>
    <name evidence="6" type="ORF">SAMN04488509_1148</name>
</gene>
<dbReference type="SUPFAM" id="SSF52172">
    <property type="entry name" value="CheY-like"/>
    <property type="match status" value="1"/>
</dbReference>
<dbReference type="EMBL" id="FNAG01000014">
    <property type="protein sequence ID" value="SDE02048.1"/>
    <property type="molecule type" value="Genomic_DNA"/>
</dbReference>
<dbReference type="PANTHER" id="PTHR44591:SF23">
    <property type="entry name" value="CHEY SUBFAMILY"/>
    <property type="match status" value="1"/>
</dbReference>
<evidence type="ECO:0000256" key="2">
    <source>
        <dbReference type="PROSITE-ProRule" id="PRU00169"/>
    </source>
</evidence>
<dbReference type="GO" id="GO:0006355">
    <property type="term" value="P:regulation of DNA-templated transcription"/>
    <property type="evidence" value="ECO:0007669"/>
    <property type="project" value="InterPro"/>
</dbReference>
<sequence>MNEKTYTTREVARMLGVTVQTVQRWVDAGVLRAWRTAGGHRRLAVDSVDNFVRNSRLQLQGEQGPTSANATGASPAPPHVQSDAAPCVLVVDDDENDRELAVRAVRGLLPAARILEADNGFSGLIQLGRTAVDVLITDIHMPELDGLAMLRALRADPATAAIRIAAMSSYDLDEIGRRGGLPAGVAFLPKPLGRQRVGDFLLSPAKTGAA</sequence>
<accession>A0A1G6ZHB3</accession>
<organism evidence="6 7">
    <name type="scientific">Aquimonas voraii</name>
    <dbReference type="NCBI Taxonomy" id="265719"/>
    <lineage>
        <taxon>Bacteria</taxon>
        <taxon>Pseudomonadati</taxon>
        <taxon>Pseudomonadota</taxon>
        <taxon>Gammaproteobacteria</taxon>
        <taxon>Lysobacterales</taxon>
        <taxon>Lysobacteraceae</taxon>
        <taxon>Aquimonas</taxon>
    </lineage>
</organism>
<evidence type="ECO:0000256" key="3">
    <source>
        <dbReference type="SAM" id="MobiDB-lite"/>
    </source>
</evidence>
<dbReference type="InterPro" id="IPR009061">
    <property type="entry name" value="DNA-bd_dom_put_sf"/>
</dbReference>
<feature type="region of interest" description="Disordered" evidence="3">
    <location>
        <begin position="59"/>
        <end position="80"/>
    </location>
</feature>
<reference evidence="6 7" key="1">
    <citation type="submission" date="2016-10" db="EMBL/GenBank/DDBJ databases">
        <authorList>
            <person name="de Groot N.N."/>
        </authorList>
    </citation>
    <scope>NUCLEOTIDE SEQUENCE [LARGE SCALE GENOMIC DNA]</scope>
    <source>
        <strain evidence="6 7">DSM 16957</strain>
    </source>
</reference>
<feature type="domain" description="HTH merR-type" evidence="5">
    <location>
        <begin position="5"/>
        <end position="42"/>
    </location>
</feature>
<dbReference type="GO" id="GO:0003677">
    <property type="term" value="F:DNA binding"/>
    <property type="evidence" value="ECO:0007669"/>
    <property type="project" value="InterPro"/>
</dbReference>
<keyword evidence="7" id="KW-1185">Reference proteome</keyword>
<dbReference type="SUPFAM" id="SSF46955">
    <property type="entry name" value="Putative DNA-binding domain"/>
    <property type="match status" value="1"/>
</dbReference>
<proteinExistence type="predicted"/>
<evidence type="ECO:0000256" key="1">
    <source>
        <dbReference type="ARBA" id="ARBA00022553"/>
    </source>
</evidence>
<evidence type="ECO:0000259" key="5">
    <source>
        <dbReference type="PROSITE" id="PS50937"/>
    </source>
</evidence>
<feature type="modified residue" description="4-aspartylphosphate" evidence="2">
    <location>
        <position position="138"/>
    </location>
</feature>
<dbReference type="InterPro" id="IPR041657">
    <property type="entry name" value="HTH_17"/>
</dbReference>
<name>A0A1G6ZHB3_9GAMM</name>
<keyword evidence="1 2" id="KW-0597">Phosphoprotein</keyword>